<reference evidence="2" key="1">
    <citation type="submission" date="2016-07" db="EMBL/GenBank/DDBJ databases">
        <authorList>
            <person name="Bretaudeau A."/>
        </authorList>
    </citation>
    <scope>NUCLEOTIDE SEQUENCE</scope>
    <source>
        <strain evidence="2">Rice</strain>
        <tissue evidence="2">Whole body</tissue>
    </source>
</reference>
<gene>
    <name evidence="2" type="ORF">SFRICE_029206</name>
</gene>
<accession>A0A2H1WM32</accession>
<feature type="region of interest" description="Disordered" evidence="1">
    <location>
        <begin position="97"/>
        <end position="129"/>
    </location>
</feature>
<protein>
    <submittedName>
        <fullName evidence="2">SFRICE_029206</fullName>
    </submittedName>
</protein>
<organism evidence="2">
    <name type="scientific">Spodoptera frugiperda</name>
    <name type="common">Fall armyworm</name>
    <dbReference type="NCBI Taxonomy" id="7108"/>
    <lineage>
        <taxon>Eukaryota</taxon>
        <taxon>Metazoa</taxon>
        <taxon>Ecdysozoa</taxon>
        <taxon>Arthropoda</taxon>
        <taxon>Hexapoda</taxon>
        <taxon>Insecta</taxon>
        <taxon>Pterygota</taxon>
        <taxon>Neoptera</taxon>
        <taxon>Endopterygota</taxon>
        <taxon>Lepidoptera</taxon>
        <taxon>Glossata</taxon>
        <taxon>Ditrysia</taxon>
        <taxon>Noctuoidea</taxon>
        <taxon>Noctuidae</taxon>
        <taxon>Amphipyrinae</taxon>
        <taxon>Spodoptera</taxon>
    </lineage>
</organism>
<sequence>MHNWEKPSRQAPRKFDLIRVKNLPMASVALGKAKGSVRFLLSKNHPVPTHAFRARAPVNPLGTRTKPLAEERCTAVIKALCSLEFKQDTIANSVQCDHKITRQSKTRPREPSGSSLRAGYSRIEPDRGG</sequence>
<evidence type="ECO:0000313" key="2">
    <source>
        <dbReference type="EMBL" id="SOQ54036.1"/>
    </source>
</evidence>
<evidence type="ECO:0000256" key="1">
    <source>
        <dbReference type="SAM" id="MobiDB-lite"/>
    </source>
</evidence>
<dbReference type="AlphaFoldDB" id="A0A2H1WM32"/>
<proteinExistence type="predicted"/>
<dbReference type="EMBL" id="ODYU01009534">
    <property type="protein sequence ID" value="SOQ54036.1"/>
    <property type="molecule type" value="Genomic_DNA"/>
</dbReference>
<name>A0A2H1WM32_SPOFR</name>